<dbReference type="AlphaFoldDB" id="A0AAP9RI69"/>
<accession>A0AAP9RI69</accession>
<reference evidence="5 6" key="1">
    <citation type="submission" date="2019-05" db="EMBL/GenBank/DDBJ databases">
        <authorList>
            <person name="Schori C."/>
            <person name="Ahrens C."/>
        </authorList>
    </citation>
    <scope>NUCLEOTIDE SEQUENCE [LARGE SCALE GENOMIC DNA]</scope>
    <source>
        <strain evidence="5 6">DSM 10702</strain>
    </source>
</reference>
<dbReference type="InterPro" id="IPR005144">
    <property type="entry name" value="ATP-cone_dom"/>
</dbReference>
<feature type="domain" description="ATP-cone" evidence="4">
    <location>
        <begin position="1"/>
        <end position="92"/>
    </location>
</feature>
<organism evidence="5 6">
    <name type="scientific">Clostridium butyricum</name>
    <dbReference type="NCBI Taxonomy" id="1492"/>
    <lineage>
        <taxon>Bacteria</taxon>
        <taxon>Bacillati</taxon>
        <taxon>Bacillota</taxon>
        <taxon>Clostridia</taxon>
        <taxon>Eubacteriales</taxon>
        <taxon>Clostridiaceae</taxon>
        <taxon>Clostridium</taxon>
    </lineage>
</organism>
<dbReference type="GO" id="GO:0005524">
    <property type="term" value="F:ATP binding"/>
    <property type="evidence" value="ECO:0007669"/>
    <property type="project" value="UniProtKB-UniRule"/>
</dbReference>
<proteinExistence type="predicted"/>
<evidence type="ECO:0000256" key="2">
    <source>
        <dbReference type="ARBA" id="ARBA00022840"/>
    </source>
</evidence>
<gene>
    <name evidence="5" type="primary">nrdD</name>
    <name evidence="5" type="ORF">FF104_18055</name>
</gene>
<dbReference type="Gene3D" id="3.20.70.20">
    <property type="match status" value="1"/>
</dbReference>
<evidence type="ECO:0000256" key="1">
    <source>
        <dbReference type="ARBA" id="ARBA00022741"/>
    </source>
</evidence>
<dbReference type="SUPFAM" id="SSF51998">
    <property type="entry name" value="PFL-like glycyl radical enzymes"/>
    <property type="match status" value="1"/>
</dbReference>
<dbReference type="PANTHER" id="PTHR21075">
    <property type="entry name" value="ANAEROBIC RIBONUCLEOSIDE-TRIPHOSPHATE REDUCTASE"/>
    <property type="match status" value="1"/>
</dbReference>
<dbReference type="PANTHER" id="PTHR21075:SF0">
    <property type="entry name" value="ANAEROBIC RIBONUCLEOSIDE-TRIPHOSPHATE REDUCTASE"/>
    <property type="match status" value="1"/>
</dbReference>
<dbReference type="EC" id="1.17.4.2" evidence="5"/>
<dbReference type="Pfam" id="PF13597">
    <property type="entry name" value="NRDD"/>
    <property type="match status" value="1"/>
</dbReference>
<protein>
    <submittedName>
        <fullName evidence="5">Anaerobic ribonucleoside-triphosphate reductase</fullName>
        <ecNumber evidence="5">1.17.4.2</ecNumber>
    </submittedName>
</protein>
<dbReference type="GO" id="GO:0006260">
    <property type="term" value="P:DNA replication"/>
    <property type="evidence" value="ECO:0007669"/>
    <property type="project" value="InterPro"/>
</dbReference>
<keyword evidence="2 3" id="KW-0067">ATP-binding</keyword>
<dbReference type="EMBL" id="CP040627">
    <property type="protein sequence ID" value="QMW92837.1"/>
    <property type="molecule type" value="Genomic_DNA"/>
</dbReference>
<name>A0AAP9RI69_CLOBU</name>
<keyword evidence="5" id="KW-0560">Oxidoreductase</keyword>
<dbReference type="Proteomes" id="UP000515243">
    <property type="component" value="Chromosome 2"/>
</dbReference>
<evidence type="ECO:0000313" key="6">
    <source>
        <dbReference type="Proteomes" id="UP000515243"/>
    </source>
</evidence>
<dbReference type="NCBIfam" id="NF006732">
    <property type="entry name" value="PRK09263.1"/>
    <property type="match status" value="1"/>
</dbReference>
<evidence type="ECO:0000256" key="3">
    <source>
        <dbReference type="PROSITE-ProRule" id="PRU00492"/>
    </source>
</evidence>
<sequence length="705" mass="80834">MLIIKRDKSVEDFNPDKIKNAILKSMKFGIGNINENIADEISINIYNVFVNEKTPPTVEQVENLVYYELVKNGFEGVAKAYEGYRAVQEFKRHKNTTDEGIISLLNSTNEDVLKENSNKDGNIAATQRDLIAGEVSKDIARRKLLPTNIVQAHDEGILHYHDMDYAIQNIHNCCLINLEDMFENGTVINDKLVETPKSFSTACTVATQIMAQVSSNQYGGQSITIKHLAPFLRVSFDKYHKKYLEKCDKDLAYDLATERMMEELKSGVQTVRYQLSTLQTTNGQSPFATVYLEIIEGDEFEREQALICEEMIKQRLEGMKNYRGQEIGETFPKLIYVLDEHNCLEGGKYDYITELCAECNVKRLVPDYQSAKIMRQNYEGCNFPPMGCRSHLSPYKDENGDYKWYGRFNQGVISLNLPQIGIIANKDMDLFWSLLNERLELCKEALLCRHKLLLGTKSDVSPIHWQFGALGRLKKGEVIDELLKNNYSTLSLGYVGICELTYAMLGVSHTTKEGEKFALEVMNFMKKKCDNWKKEYNLGFGLYGTPAENLIYRFCRLDTARYGKIENVTDKMYYTNSYHVHVTEPIDAFEKLEFESQFHAISSGGCISYVEVPNLSNNLDAVKSIINFIYHNVQYAEINTKPDLCYKCGYTGEIQNDENLNWYCPNCGNRDESEMQVMRRTCGYIGSSYWSKGRTAEIKERVLHL</sequence>
<dbReference type="GO" id="GO:0009265">
    <property type="term" value="P:2'-deoxyribonucleotide biosynthetic process"/>
    <property type="evidence" value="ECO:0007669"/>
    <property type="project" value="TreeGrafter"/>
</dbReference>
<dbReference type="InterPro" id="IPR012833">
    <property type="entry name" value="NrdD"/>
</dbReference>
<evidence type="ECO:0000259" key="4">
    <source>
        <dbReference type="PROSITE" id="PS51161"/>
    </source>
</evidence>
<dbReference type="RefSeq" id="WP_002581690.1">
    <property type="nucleotide sequence ID" value="NZ_AP019717.1"/>
</dbReference>
<dbReference type="KEGG" id="cbut:ATN24_18385"/>
<keyword evidence="1 3" id="KW-0547">Nucleotide-binding</keyword>
<dbReference type="Pfam" id="PF03477">
    <property type="entry name" value="ATP-cone"/>
    <property type="match status" value="1"/>
</dbReference>
<dbReference type="GO" id="GO:0008998">
    <property type="term" value="F:ribonucleoside-triphosphate reductase (thioredoxin) activity"/>
    <property type="evidence" value="ECO:0007669"/>
    <property type="project" value="UniProtKB-EC"/>
</dbReference>
<dbReference type="GO" id="GO:0031250">
    <property type="term" value="C:anaerobic ribonucleoside-triphosphate reductase complex"/>
    <property type="evidence" value="ECO:0007669"/>
    <property type="project" value="TreeGrafter"/>
</dbReference>
<dbReference type="NCBIfam" id="TIGR02487">
    <property type="entry name" value="NrdD"/>
    <property type="match status" value="1"/>
</dbReference>
<dbReference type="PROSITE" id="PS51161">
    <property type="entry name" value="ATP_CONE"/>
    <property type="match status" value="1"/>
</dbReference>
<dbReference type="GO" id="GO:0004748">
    <property type="term" value="F:ribonucleoside-diphosphate reductase activity, thioredoxin disulfide as acceptor"/>
    <property type="evidence" value="ECO:0007669"/>
    <property type="project" value="TreeGrafter"/>
</dbReference>
<evidence type="ECO:0000313" key="5">
    <source>
        <dbReference type="EMBL" id="QMW92837.1"/>
    </source>
</evidence>
<dbReference type="GeneID" id="92946118"/>